<evidence type="ECO:0000313" key="1">
    <source>
        <dbReference type="EMBL" id="MPM54990.1"/>
    </source>
</evidence>
<sequence length="401" mass="43581">MLGRDAAARGAAGLGCLELFTVRDAAADFKENLAQRRAHGDFHEAGVVDLAAEREYLGALGAFGSHGGEPLRAFDDDLRNVGKRFNVVDDGRHGEQALCRRERGLVAGFAAEAFDAGQKRRFLAADERARAETNVDIEVESRAEDVLAEQAVFARLLDGDLETLDRDGVFRADVDITVGAADGVARDGHGFQHRVRVAFQNGTIHERARVAFVRVADDELFGSRVVGRKLPFCAGREARAAASAKAAGLHNVDDLLWGHLGQNLAECEVTVNGDILVDVFRVDYAAVAQRDTLLGLIEGRIRKRGDAVWHFLGLGVVDQAFDRTAFEQMLADDLGDVFFRHAAVERPFRVNDHDRAESAEAEATGLDDFDLFVEPLFFEFFFQVLPNCGAAAGRAAGTAAD</sequence>
<proteinExistence type="predicted"/>
<dbReference type="AlphaFoldDB" id="A0A645APH1"/>
<reference evidence="1" key="1">
    <citation type="submission" date="2019-08" db="EMBL/GenBank/DDBJ databases">
        <authorList>
            <person name="Kucharzyk K."/>
            <person name="Murdoch R.W."/>
            <person name="Higgins S."/>
            <person name="Loffler F."/>
        </authorList>
    </citation>
    <scope>NUCLEOTIDE SEQUENCE</scope>
</reference>
<comment type="caution">
    <text evidence="1">The sequence shown here is derived from an EMBL/GenBank/DDBJ whole genome shotgun (WGS) entry which is preliminary data.</text>
</comment>
<accession>A0A645APH1</accession>
<name>A0A645APH1_9ZZZZ</name>
<organism evidence="1">
    <name type="scientific">bioreactor metagenome</name>
    <dbReference type="NCBI Taxonomy" id="1076179"/>
    <lineage>
        <taxon>unclassified sequences</taxon>
        <taxon>metagenomes</taxon>
        <taxon>ecological metagenomes</taxon>
    </lineage>
</organism>
<gene>
    <name evidence="1" type="ORF">SDC9_101775</name>
</gene>
<protein>
    <submittedName>
        <fullName evidence="1">Uncharacterized protein</fullName>
    </submittedName>
</protein>
<dbReference type="EMBL" id="VSSQ01015061">
    <property type="protein sequence ID" value="MPM54990.1"/>
    <property type="molecule type" value="Genomic_DNA"/>
</dbReference>